<name>A0A7L9FEF4_9CREN</name>
<feature type="domain" description="KOW" evidence="4">
    <location>
        <begin position="7"/>
        <end position="36"/>
    </location>
</feature>
<dbReference type="InParanoid" id="A0A7L9FEF4"/>
<dbReference type="HAMAP" id="MF_00721">
    <property type="entry name" value="Ribosomal_eL14"/>
    <property type="match status" value="1"/>
</dbReference>
<dbReference type="GO" id="GO:0022625">
    <property type="term" value="C:cytosolic large ribosomal subunit"/>
    <property type="evidence" value="ECO:0007669"/>
    <property type="project" value="TreeGrafter"/>
</dbReference>
<dbReference type="Proteomes" id="UP000594121">
    <property type="component" value="Chromosome"/>
</dbReference>
<dbReference type="KEGG" id="thel:IG193_04845"/>
<evidence type="ECO:0000313" key="6">
    <source>
        <dbReference type="Proteomes" id="UP000594121"/>
    </source>
</evidence>
<dbReference type="InterPro" id="IPR023651">
    <property type="entry name" value="Ribosomal_eL14_arc"/>
</dbReference>
<dbReference type="InterPro" id="IPR008991">
    <property type="entry name" value="Translation_prot_SH3-like_sf"/>
</dbReference>
<dbReference type="EMBL" id="CP062310">
    <property type="protein sequence ID" value="QOJ78119.1"/>
    <property type="molecule type" value="Genomic_DNA"/>
</dbReference>
<dbReference type="FunFam" id="2.30.30.30:FF:000045">
    <property type="entry name" value="50S ribosomal protein L14e"/>
    <property type="match status" value="1"/>
</dbReference>
<sequence length="99" mass="10870">MPKVFDVGRICVKTAGREAGRKCVVVDIIDENFVVVTGPKSLTGVKRRRANVKHLEPLQYKIAINKGVSDEEVLAALEKAGLKEFMREAVKPVIAPTIL</sequence>
<dbReference type="NCBIfam" id="NF003320">
    <property type="entry name" value="PRK04333.1"/>
    <property type="match status" value="1"/>
</dbReference>
<keyword evidence="1 3" id="KW-0689">Ribosomal protein</keyword>
<dbReference type="GO" id="GO:0006412">
    <property type="term" value="P:translation"/>
    <property type="evidence" value="ECO:0007669"/>
    <property type="project" value="UniProtKB-UniRule"/>
</dbReference>
<dbReference type="Gene3D" id="2.30.30.30">
    <property type="match status" value="1"/>
</dbReference>
<dbReference type="AlphaFoldDB" id="A0A7L9FEF4"/>
<evidence type="ECO:0000256" key="1">
    <source>
        <dbReference type="ARBA" id="ARBA00022980"/>
    </source>
</evidence>
<comment type="similarity">
    <text evidence="3">Belongs to the eukaryotic ribosomal protein eL14 family.</text>
</comment>
<dbReference type="PANTHER" id="PTHR11127:SF2">
    <property type="entry name" value="LARGE RIBOSOMAL SUBUNIT PROTEIN EL14"/>
    <property type="match status" value="1"/>
</dbReference>
<evidence type="ECO:0000256" key="3">
    <source>
        <dbReference type="HAMAP-Rule" id="MF_00721"/>
    </source>
</evidence>
<evidence type="ECO:0000313" key="5">
    <source>
        <dbReference type="EMBL" id="QOJ78119.1"/>
    </source>
</evidence>
<proteinExistence type="inferred from homology"/>
<dbReference type="FunCoup" id="A0A7L9FEF4">
    <property type="interactions" value="116"/>
</dbReference>
<protein>
    <recommendedName>
        <fullName evidence="3">Large ribosomal subunit protein eL14</fullName>
    </recommendedName>
</protein>
<evidence type="ECO:0000259" key="4">
    <source>
        <dbReference type="Pfam" id="PF00467"/>
    </source>
</evidence>
<dbReference type="CDD" id="cd06088">
    <property type="entry name" value="KOW_RPL14"/>
    <property type="match status" value="1"/>
</dbReference>
<dbReference type="PANTHER" id="PTHR11127">
    <property type="entry name" value="60S RIBOSOMAL PROTEIN L14"/>
    <property type="match status" value="1"/>
</dbReference>
<dbReference type="InterPro" id="IPR039660">
    <property type="entry name" value="Ribosomal_eL14"/>
</dbReference>
<dbReference type="RefSeq" id="WP_192818092.1">
    <property type="nucleotide sequence ID" value="NZ_CP062310.1"/>
</dbReference>
<organism evidence="5 6">
    <name type="scientific">Infirmifilum lucidum</name>
    <dbReference type="NCBI Taxonomy" id="2776706"/>
    <lineage>
        <taxon>Archaea</taxon>
        <taxon>Thermoproteota</taxon>
        <taxon>Thermoprotei</taxon>
        <taxon>Thermofilales</taxon>
        <taxon>Thermofilaceae</taxon>
        <taxon>Infirmifilum</taxon>
    </lineage>
</organism>
<dbReference type="GO" id="GO:0003723">
    <property type="term" value="F:RNA binding"/>
    <property type="evidence" value="ECO:0007669"/>
    <property type="project" value="InterPro"/>
</dbReference>
<dbReference type="GO" id="GO:0042273">
    <property type="term" value="P:ribosomal large subunit biogenesis"/>
    <property type="evidence" value="ECO:0007669"/>
    <property type="project" value="TreeGrafter"/>
</dbReference>
<dbReference type="Pfam" id="PF00467">
    <property type="entry name" value="KOW"/>
    <property type="match status" value="1"/>
</dbReference>
<dbReference type="InterPro" id="IPR041985">
    <property type="entry name" value="Ribosomal_eL14_KOW"/>
</dbReference>
<dbReference type="InterPro" id="IPR014722">
    <property type="entry name" value="Rib_uL2_dom2"/>
</dbReference>
<keyword evidence="6" id="KW-1185">Reference proteome</keyword>
<dbReference type="InterPro" id="IPR005824">
    <property type="entry name" value="KOW"/>
</dbReference>
<evidence type="ECO:0000256" key="2">
    <source>
        <dbReference type="ARBA" id="ARBA00023274"/>
    </source>
</evidence>
<reference evidence="5 6" key="1">
    <citation type="submission" date="2020-10" db="EMBL/GenBank/DDBJ databases">
        <title>Thermofilum lucidum 3507LT sp. nov. a novel member of Thermofilaceae family isolated from Chile hot spring, and proposal of description order Thermofilales.</title>
        <authorList>
            <person name="Zayulina K.S."/>
            <person name="Elcheninov A.G."/>
            <person name="Toshchakov S.V."/>
            <person name="Kublanov I.V."/>
        </authorList>
    </citation>
    <scope>NUCLEOTIDE SEQUENCE [LARGE SCALE GENOMIC DNA]</scope>
    <source>
        <strain evidence="5 6">3507LT</strain>
    </source>
</reference>
<dbReference type="GO" id="GO:0003735">
    <property type="term" value="F:structural constituent of ribosome"/>
    <property type="evidence" value="ECO:0007669"/>
    <property type="project" value="InterPro"/>
</dbReference>
<accession>A0A7L9FEF4</accession>
<gene>
    <name evidence="3" type="primary">rpl14e</name>
    <name evidence="5" type="ORF">IG193_04845</name>
</gene>
<dbReference type="SUPFAM" id="SSF50104">
    <property type="entry name" value="Translation proteins SH3-like domain"/>
    <property type="match status" value="1"/>
</dbReference>
<dbReference type="GeneID" id="59149199"/>
<keyword evidence="2 3" id="KW-0687">Ribonucleoprotein</keyword>